<dbReference type="Proteomes" id="UP000215914">
    <property type="component" value="Chromosome 1"/>
</dbReference>
<dbReference type="AlphaFoldDB" id="A0A251VLI9"/>
<evidence type="ECO:0000313" key="2">
    <source>
        <dbReference type="EMBL" id="OTG36003.1"/>
    </source>
</evidence>
<reference evidence="1 3" key="1">
    <citation type="journal article" date="2017" name="Nature">
        <title>The sunflower genome provides insights into oil metabolism, flowering and Asterid evolution.</title>
        <authorList>
            <person name="Badouin H."/>
            <person name="Gouzy J."/>
            <person name="Grassa C.J."/>
            <person name="Murat F."/>
            <person name="Staton S.E."/>
            <person name="Cottret L."/>
            <person name="Lelandais-Briere C."/>
            <person name="Owens G.L."/>
            <person name="Carrere S."/>
            <person name="Mayjonade B."/>
            <person name="Legrand L."/>
            <person name="Gill N."/>
            <person name="Kane N.C."/>
            <person name="Bowers J.E."/>
            <person name="Hubner S."/>
            <person name="Bellec A."/>
            <person name="Berard A."/>
            <person name="Berges H."/>
            <person name="Blanchet N."/>
            <person name="Boniface M.C."/>
            <person name="Brunel D."/>
            <person name="Catrice O."/>
            <person name="Chaidir N."/>
            <person name="Claudel C."/>
            <person name="Donnadieu C."/>
            <person name="Faraut T."/>
            <person name="Fievet G."/>
            <person name="Helmstetter N."/>
            <person name="King M."/>
            <person name="Knapp S.J."/>
            <person name="Lai Z."/>
            <person name="Le Paslier M.C."/>
            <person name="Lippi Y."/>
            <person name="Lorenzon L."/>
            <person name="Mandel J.R."/>
            <person name="Marage G."/>
            <person name="Marchand G."/>
            <person name="Marquand E."/>
            <person name="Bret-Mestries E."/>
            <person name="Morien E."/>
            <person name="Nambeesan S."/>
            <person name="Nguyen T."/>
            <person name="Pegot-Espagnet P."/>
            <person name="Pouilly N."/>
            <person name="Raftis F."/>
            <person name="Sallet E."/>
            <person name="Schiex T."/>
            <person name="Thomas J."/>
            <person name="Vandecasteele C."/>
            <person name="Vares D."/>
            <person name="Vear F."/>
            <person name="Vautrin S."/>
            <person name="Crespi M."/>
            <person name="Mangin B."/>
            <person name="Burke J.M."/>
            <person name="Salse J."/>
            <person name="Munos S."/>
            <person name="Vincourt P."/>
            <person name="Rieseberg L.H."/>
            <person name="Langlade N.B."/>
        </authorList>
    </citation>
    <scope>NUCLEOTIDE SEQUENCE [LARGE SCALE GENOMIC DNA]</scope>
    <source>
        <strain evidence="3">cv. SF193</strain>
        <tissue evidence="1">Leaves</tissue>
    </source>
</reference>
<dbReference type="Gramene" id="mRNA:HanXRQr2_Chr01g0002481">
    <property type="protein sequence ID" value="CDS:HanXRQr2_Chr01g0002481.1"/>
    <property type="gene ID" value="HanXRQr2_Chr01g0002481"/>
</dbReference>
<sequence length="81" mass="8896">MLMVILRGVQHQRLNFGSLGYGALQHPLPLSPNWLLGGLDKIGGQPASTWPLCPNNTVPYANQVNQAIVPEGWHNGDWNLI</sequence>
<dbReference type="InParanoid" id="A0A251VLI9"/>
<dbReference type="STRING" id="4232.A0A251VLI9"/>
<protein>
    <submittedName>
        <fullName evidence="2">Uncharacterized protein</fullName>
    </submittedName>
</protein>
<keyword evidence="3" id="KW-1185">Reference proteome</keyword>
<reference evidence="1" key="3">
    <citation type="submission" date="2020-06" db="EMBL/GenBank/DDBJ databases">
        <title>Helianthus annuus Genome sequencing and assembly Release 2.</title>
        <authorList>
            <person name="Gouzy J."/>
            <person name="Langlade N."/>
            <person name="Munos S."/>
        </authorList>
    </citation>
    <scope>NUCLEOTIDE SEQUENCE</scope>
    <source>
        <tissue evidence="1">Leaves</tissue>
    </source>
</reference>
<name>A0A251VLI9_HELAN</name>
<organism evidence="2 3">
    <name type="scientific">Helianthus annuus</name>
    <name type="common">Common sunflower</name>
    <dbReference type="NCBI Taxonomy" id="4232"/>
    <lineage>
        <taxon>Eukaryota</taxon>
        <taxon>Viridiplantae</taxon>
        <taxon>Streptophyta</taxon>
        <taxon>Embryophyta</taxon>
        <taxon>Tracheophyta</taxon>
        <taxon>Spermatophyta</taxon>
        <taxon>Magnoliopsida</taxon>
        <taxon>eudicotyledons</taxon>
        <taxon>Gunneridae</taxon>
        <taxon>Pentapetalae</taxon>
        <taxon>asterids</taxon>
        <taxon>campanulids</taxon>
        <taxon>Asterales</taxon>
        <taxon>Asteraceae</taxon>
        <taxon>Asteroideae</taxon>
        <taxon>Heliantheae alliance</taxon>
        <taxon>Heliantheae</taxon>
        <taxon>Helianthus</taxon>
    </lineage>
</organism>
<dbReference type="EMBL" id="MNCJ02000316">
    <property type="protein sequence ID" value="KAF5820456.1"/>
    <property type="molecule type" value="Genomic_DNA"/>
</dbReference>
<dbReference type="EMBL" id="CM007890">
    <property type="protein sequence ID" value="OTG36003.1"/>
    <property type="molecule type" value="Genomic_DNA"/>
</dbReference>
<proteinExistence type="predicted"/>
<evidence type="ECO:0000313" key="1">
    <source>
        <dbReference type="EMBL" id="KAF5820456.1"/>
    </source>
</evidence>
<evidence type="ECO:0000313" key="3">
    <source>
        <dbReference type="Proteomes" id="UP000215914"/>
    </source>
</evidence>
<gene>
    <name evidence="2" type="ORF">HannXRQ_Chr01g0002841</name>
    <name evidence="1" type="ORF">HanXRQr2_Chr01g0002481</name>
</gene>
<accession>A0A251VLI9</accession>
<reference evidence="2" key="2">
    <citation type="submission" date="2017-02" db="EMBL/GenBank/DDBJ databases">
        <title>Sunflower complete genome.</title>
        <authorList>
            <person name="Langlade N."/>
            <person name="Munos S."/>
        </authorList>
    </citation>
    <scope>NUCLEOTIDE SEQUENCE [LARGE SCALE GENOMIC DNA]</scope>
    <source>
        <tissue evidence="2">Leaves</tissue>
    </source>
</reference>